<keyword evidence="1" id="KW-0732">Signal</keyword>
<sequence>MRIGLLGSQRRVRVGARCVAAAAAVALGAGGLAPGAAAAPDWAPRSTAKITPGVQMYTKGGQCTGNFVFTDAAGSVYVGYAAHCAGTGEATDTDGCDTKSMPVGTPVSFREHGSLLGDGDLVGTGELAYSSWKAMQVAGEKNADVCAYNDLALVKVDAGSVGKVNPTVPFFGGPNALSRTTPTTGSAIYSIGNSSLRGGIELLRPKIGFSLGADGNGWSQSGYTVTPGIPGDSGSGFLDADGNAQGVLSTLALAPLPASNGIGYLAKELDYARAHSGIDGLRLVPGEESFSPL</sequence>
<dbReference type="InterPro" id="IPR009003">
    <property type="entry name" value="Peptidase_S1_PA"/>
</dbReference>
<reference evidence="2" key="1">
    <citation type="submission" date="2022-01" db="EMBL/GenBank/DDBJ databases">
        <title>Nocardioidaceae gen. sp. A5X3R13.</title>
        <authorList>
            <person name="Lopez Marin M.A."/>
            <person name="Uhlik O."/>
        </authorList>
    </citation>
    <scope>NUCLEOTIDE SEQUENCE</scope>
    <source>
        <strain evidence="2">A5X3R13</strain>
    </source>
</reference>
<dbReference type="AlphaFoldDB" id="A0AA46TIV1"/>
<dbReference type="Proteomes" id="UP001164390">
    <property type="component" value="Chromosome"/>
</dbReference>
<evidence type="ECO:0000313" key="2">
    <source>
        <dbReference type="EMBL" id="UYM06106.1"/>
    </source>
</evidence>
<name>A0AA46TIV1_9ACTN</name>
<feature type="chain" id="PRO_5041312746" description="Serine protease" evidence="1">
    <location>
        <begin position="39"/>
        <end position="293"/>
    </location>
</feature>
<organism evidence="2 3">
    <name type="scientific">Solicola gregarius</name>
    <dbReference type="NCBI Taxonomy" id="2908642"/>
    <lineage>
        <taxon>Bacteria</taxon>
        <taxon>Bacillati</taxon>
        <taxon>Actinomycetota</taxon>
        <taxon>Actinomycetes</taxon>
        <taxon>Propionibacteriales</taxon>
        <taxon>Nocardioidaceae</taxon>
        <taxon>Solicola</taxon>
    </lineage>
</organism>
<proteinExistence type="predicted"/>
<dbReference type="SUPFAM" id="SSF50494">
    <property type="entry name" value="Trypsin-like serine proteases"/>
    <property type="match status" value="1"/>
</dbReference>
<dbReference type="RefSeq" id="WP_271634954.1">
    <property type="nucleotide sequence ID" value="NZ_CP094970.1"/>
</dbReference>
<dbReference type="KEGG" id="sgrg:L0C25_03265"/>
<dbReference type="EMBL" id="CP094970">
    <property type="protein sequence ID" value="UYM06106.1"/>
    <property type="molecule type" value="Genomic_DNA"/>
</dbReference>
<gene>
    <name evidence="2" type="ORF">L0C25_03265</name>
</gene>
<keyword evidence="3" id="KW-1185">Reference proteome</keyword>
<evidence type="ECO:0000313" key="3">
    <source>
        <dbReference type="Proteomes" id="UP001164390"/>
    </source>
</evidence>
<protein>
    <recommendedName>
        <fullName evidence="4">Serine protease</fullName>
    </recommendedName>
</protein>
<evidence type="ECO:0000256" key="1">
    <source>
        <dbReference type="SAM" id="SignalP"/>
    </source>
</evidence>
<evidence type="ECO:0008006" key="4">
    <source>
        <dbReference type="Google" id="ProtNLM"/>
    </source>
</evidence>
<accession>A0AA46TIV1</accession>
<feature type="signal peptide" evidence="1">
    <location>
        <begin position="1"/>
        <end position="38"/>
    </location>
</feature>